<reference evidence="5" key="2">
    <citation type="submission" date="2020-08" db="EMBL/GenBank/DDBJ databases">
        <title>The Agave Microbiome: Exploring the role of microbial communities in plant adaptations to desert environments.</title>
        <authorList>
            <person name="Partida-Martinez L.P."/>
        </authorList>
    </citation>
    <scope>NUCLEOTIDE SEQUENCE [LARGE SCALE GENOMIC DNA]</scope>
    <source>
        <strain evidence="5">AT2.8</strain>
    </source>
</reference>
<reference evidence="5" key="1">
    <citation type="submission" date="2020-07" db="EMBL/GenBank/DDBJ databases">
        <authorList>
            <person name="Partida-Martinez L."/>
            <person name="Huntemann M."/>
            <person name="Clum A."/>
            <person name="Wang J."/>
            <person name="Palaniappan K."/>
            <person name="Ritter S."/>
            <person name="Chen I.-M."/>
            <person name="Stamatis D."/>
            <person name="Reddy T."/>
            <person name="O'Malley R."/>
            <person name="Daum C."/>
            <person name="Shapiro N."/>
            <person name="Ivanova N."/>
            <person name="Kyrpides N."/>
            <person name="Woyke T."/>
        </authorList>
    </citation>
    <scope>NUCLEOTIDE SEQUENCE [LARGE SCALE GENOMIC DNA]</scope>
    <source>
        <strain evidence="5">AT2.8</strain>
    </source>
</reference>
<evidence type="ECO:0000256" key="1">
    <source>
        <dbReference type="PROSITE-ProRule" id="PRU00285"/>
    </source>
</evidence>
<accession>A0A852T883</accession>
<dbReference type="EMBL" id="JACCBX010000002">
    <property type="protein sequence ID" value="NYE04019.1"/>
    <property type="molecule type" value="Genomic_DNA"/>
</dbReference>
<dbReference type="SUPFAM" id="SSF49764">
    <property type="entry name" value="HSP20-like chaperones"/>
    <property type="match status" value="1"/>
</dbReference>
<gene>
    <name evidence="4" type="ORF">F4694_000763</name>
</gene>
<organism evidence="4 5">
    <name type="scientific">Neobacillus niacini</name>
    <dbReference type="NCBI Taxonomy" id="86668"/>
    <lineage>
        <taxon>Bacteria</taxon>
        <taxon>Bacillati</taxon>
        <taxon>Bacillota</taxon>
        <taxon>Bacilli</taxon>
        <taxon>Bacillales</taxon>
        <taxon>Bacillaceae</taxon>
        <taxon>Neobacillus</taxon>
    </lineage>
</organism>
<dbReference type="InterPro" id="IPR002068">
    <property type="entry name" value="A-crystallin/Hsp20_dom"/>
</dbReference>
<dbReference type="PROSITE" id="PS01031">
    <property type="entry name" value="SHSP"/>
    <property type="match status" value="1"/>
</dbReference>
<proteinExistence type="inferred from homology"/>
<dbReference type="CDD" id="cd06464">
    <property type="entry name" value="ACD_sHsps-like"/>
    <property type="match status" value="1"/>
</dbReference>
<evidence type="ECO:0000313" key="4">
    <source>
        <dbReference type="EMBL" id="NYE04019.1"/>
    </source>
</evidence>
<dbReference type="Gene3D" id="2.60.40.790">
    <property type="match status" value="1"/>
</dbReference>
<evidence type="ECO:0000259" key="3">
    <source>
        <dbReference type="PROSITE" id="PS01031"/>
    </source>
</evidence>
<dbReference type="Pfam" id="PF00011">
    <property type="entry name" value="HSP20"/>
    <property type="match status" value="1"/>
</dbReference>
<evidence type="ECO:0000313" key="5">
    <source>
        <dbReference type="Proteomes" id="UP000548423"/>
    </source>
</evidence>
<dbReference type="Proteomes" id="UP000548423">
    <property type="component" value="Unassembled WGS sequence"/>
</dbReference>
<comment type="caution">
    <text evidence="4">The sequence shown here is derived from an EMBL/GenBank/DDBJ whole genome shotgun (WGS) entry which is preliminary data.</text>
</comment>
<sequence>MKPKKNIQPIDFDLVEKWLENYCLDPLTTQDDLIQFRIDLYETDKEWIVEALLTEYNSSEIKVFIEDHKLVITAVKSSTSSNQHKKIRTIEFPFEVINQKVSANYINGILEVLISKNEKGPGKNCYITLP</sequence>
<protein>
    <submittedName>
        <fullName evidence="4">Spore coat protein M/HSP20 family protein</fullName>
    </submittedName>
</protein>
<dbReference type="InterPro" id="IPR008978">
    <property type="entry name" value="HSP20-like_chaperone"/>
</dbReference>
<comment type="similarity">
    <text evidence="1 2">Belongs to the small heat shock protein (HSP20) family.</text>
</comment>
<name>A0A852T883_9BACI</name>
<dbReference type="AlphaFoldDB" id="A0A852T883"/>
<feature type="domain" description="SHSP" evidence="3">
    <location>
        <begin position="29"/>
        <end position="130"/>
    </location>
</feature>
<evidence type="ECO:0000256" key="2">
    <source>
        <dbReference type="RuleBase" id="RU003616"/>
    </source>
</evidence>